<feature type="region of interest" description="Disordered" evidence="1">
    <location>
        <begin position="517"/>
        <end position="547"/>
    </location>
</feature>
<evidence type="ECO:0000256" key="1">
    <source>
        <dbReference type="SAM" id="MobiDB-lite"/>
    </source>
</evidence>
<sequence>MWAFLGALLFFLHGGVAQRQDSDLFSFVTLPEVRALKFDITHVDRERQLPGYWFVAPYGQIEPENPTQKYEQFQIGPYIYDNDGMLVWAGSSITENRNVFDFKANWNIDAEPHLSFILQHEFDNSDRGSGVILNNKYEYEHHVGVTNDLDAFNMHEFNILDGGKTALACTYRSQLVSLADFGRPSEESWIVTGGFVELDVESATVLFEWDSGDHLSITDSVKFHPWDGAQGEPGNDYVHINAVDKNADGDYILSMRFASTIYMISGQDGHIMWRLGGSDSASTDFDQDFTFSKQHDVKFVSSNGTHHVISFMNNASDEYENEEDLSSALFVELDTGVTPMTARVIKRLERPDRGLTRLRGNVQPLPNGNTFVGWSQWGYHAEYAPNGDTLMYAQFASERFSSYRSYKFDWIGRPTTPPDMVTYVYGANDLDMMTIIHISWNGATDVAGYNFYARAFDRGEDIFIGYVNKTSFETLFIGDGYMDWISAEAIDKNGNVLGTTPLQRTEVPPGWKAVGFTGSSSGPIPDDPAIISTSKEGDNSYSAGSTSEDRKGIIYGQTKAVAAAVYKAYEIIQVLGGSLIILLTLCCTAGIVYGIRRFLRVRRSRSYQHIPSEEGQPVEQIQLRSSDE</sequence>
<evidence type="ECO:0008006" key="6">
    <source>
        <dbReference type="Google" id="ProtNLM"/>
    </source>
</evidence>
<dbReference type="EMBL" id="JAPZBO010000007">
    <property type="protein sequence ID" value="KAJ5311735.1"/>
    <property type="molecule type" value="Genomic_DNA"/>
</dbReference>
<keyword evidence="2" id="KW-0472">Membrane</keyword>
<comment type="caution">
    <text evidence="4">The sequence shown here is derived from an EMBL/GenBank/DDBJ whole genome shotgun (WGS) entry which is preliminary data.</text>
</comment>
<evidence type="ECO:0000256" key="2">
    <source>
        <dbReference type="SAM" id="Phobius"/>
    </source>
</evidence>
<feature type="transmembrane region" description="Helical" evidence="2">
    <location>
        <begin position="574"/>
        <end position="595"/>
    </location>
</feature>
<feature type="signal peptide" evidence="3">
    <location>
        <begin position="1"/>
        <end position="17"/>
    </location>
</feature>
<organism evidence="4 5">
    <name type="scientific">Penicillium atrosanguineum</name>
    <dbReference type="NCBI Taxonomy" id="1132637"/>
    <lineage>
        <taxon>Eukaryota</taxon>
        <taxon>Fungi</taxon>
        <taxon>Dikarya</taxon>
        <taxon>Ascomycota</taxon>
        <taxon>Pezizomycotina</taxon>
        <taxon>Eurotiomycetes</taxon>
        <taxon>Eurotiomycetidae</taxon>
        <taxon>Eurotiales</taxon>
        <taxon>Aspergillaceae</taxon>
        <taxon>Penicillium</taxon>
    </lineage>
</organism>
<keyword evidence="3" id="KW-0732">Signal</keyword>
<dbReference type="Proteomes" id="UP001147746">
    <property type="component" value="Unassembled WGS sequence"/>
</dbReference>
<protein>
    <recommendedName>
        <fullName evidence="6">ASST-domain-containing protein</fullName>
    </recommendedName>
</protein>
<name>A0A9W9PUR1_9EURO</name>
<accession>A0A9W9PUR1</accession>
<feature type="compositionally biased region" description="Polar residues" evidence="1">
    <location>
        <begin position="531"/>
        <end position="546"/>
    </location>
</feature>
<proteinExistence type="predicted"/>
<evidence type="ECO:0000256" key="3">
    <source>
        <dbReference type="SAM" id="SignalP"/>
    </source>
</evidence>
<dbReference type="PANTHER" id="PTHR35340">
    <property type="entry name" value="PQQ ENZYME REPEAT PROTEIN-RELATED"/>
    <property type="match status" value="1"/>
</dbReference>
<gene>
    <name evidence="4" type="ORF">N7476_007595</name>
</gene>
<dbReference type="InterPro" id="IPR039535">
    <property type="entry name" value="ASST-like"/>
</dbReference>
<keyword evidence="2" id="KW-0812">Transmembrane</keyword>
<evidence type="ECO:0000313" key="5">
    <source>
        <dbReference type="Proteomes" id="UP001147746"/>
    </source>
</evidence>
<keyword evidence="5" id="KW-1185">Reference proteome</keyword>
<dbReference type="Pfam" id="PF14269">
    <property type="entry name" value="Arylsulfotran_2"/>
    <property type="match status" value="1"/>
</dbReference>
<reference evidence="4" key="2">
    <citation type="journal article" date="2023" name="IMA Fungus">
        <title>Comparative genomic study of the Penicillium genus elucidates a diverse pangenome and 15 lateral gene transfer events.</title>
        <authorList>
            <person name="Petersen C."/>
            <person name="Sorensen T."/>
            <person name="Nielsen M.R."/>
            <person name="Sondergaard T.E."/>
            <person name="Sorensen J.L."/>
            <person name="Fitzpatrick D.A."/>
            <person name="Frisvad J.C."/>
            <person name="Nielsen K.L."/>
        </authorList>
    </citation>
    <scope>NUCLEOTIDE SEQUENCE</scope>
    <source>
        <strain evidence="4">IBT 21472</strain>
    </source>
</reference>
<evidence type="ECO:0000313" key="4">
    <source>
        <dbReference type="EMBL" id="KAJ5311735.1"/>
    </source>
</evidence>
<dbReference type="AlphaFoldDB" id="A0A9W9PUR1"/>
<reference evidence="4" key="1">
    <citation type="submission" date="2022-12" db="EMBL/GenBank/DDBJ databases">
        <authorList>
            <person name="Petersen C."/>
        </authorList>
    </citation>
    <scope>NUCLEOTIDE SEQUENCE</scope>
    <source>
        <strain evidence="4">IBT 21472</strain>
    </source>
</reference>
<dbReference type="PANTHER" id="PTHR35340:SF8">
    <property type="entry name" value="ASST-DOMAIN-CONTAINING PROTEIN"/>
    <property type="match status" value="1"/>
</dbReference>
<feature type="chain" id="PRO_5040946563" description="ASST-domain-containing protein" evidence="3">
    <location>
        <begin position="18"/>
        <end position="628"/>
    </location>
</feature>
<keyword evidence="2" id="KW-1133">Transmembrane helix</keyword>
<dbReference type="InterPro" id="IPR053143">
    <property type="entry name" value="Arylsulfate_ST"/>
</dbReference>